<dbReference type="Proteomes" id="UP000239002">
    <property type="component" value="Unassembled WGS sequence"/>
</dbReference>
<protein>
    <recommendedName>
        <fullName evidence="4">Lipocalin-like protein</fullName>
    </recommendedName>
</protein>
<evidence type="ECO:0000256" key="1">
    <source>
        <dbReference type="SAM" id="SignalP"/>
    </source>
</evidence>
<evidence type="ECO:0000313" key="2">
    <source>
        <dbReference type="EMBL" id="PPK97135.1"/>
    </source>
</evidence>
<reference evidence="2 3" key="1">
    <citation type="submission" date="2018-02" db="EMBL/GenBank/DDBJ databases">
        <title>Genomic Encyclopedia of Archaeal and Bacterial Type Strains, Phase II (KMG-II): from individual species to whole genera.</title>
        <authorList>
            <person name="Goeker M."/>
        </authorList>
    </citation>
    <scope>NUCLEOTIDE SEQUENCE [LARGE SCALE GENOMIC DNA]</scope>
    <source>
        <strain evidence="2 3">DSM 16809</strain>
    </source>
</reference>
<dbReference type="EMBL" id="PTJE01000001">
    <property type="protein sequence ID" value="PPK97135.1"/>
    <property type="molecule type" value="Genomic_DNA"/>
</dbReference>
<evidence type="ECO:0000313" key="3">
    <source>
        <dbReference type="Proteomes" id="UP000239002"/>
    </source>
</evidence>
<gene>
    <name evidence="2" type="ORF">LY01_00963</name>
</gene>
<name>A0A2S6ISJ7_9FLAO</name>
<keyword evidence="1" id="KW-0732">Signal</keyword>
<comment type="caution">
    <text evidence="2">The sequence shown here is derived from an EMBL/GenBank/DDBJ whole genome shotgun (WGS) entry which is preliminary data.</text>
</comment>
<evidence type="ECO:0008006" key="4">
    <source>
        <dbReference type="Google" id="ProtNLM"/>
    </source>
</evidence>
<keyword evidence="3" id="KW-1185">Reference proteome</keyword>
<feature type="chain" id="PRO_5015466606" description="Lipocalin-like protein" evidence="1">
    <location>
        <begin position="20"/>
        <end position="245"/>
    </location>
</feature>
<dbReference type="AlphaFoldDB" id="A0A2S6ISJ7"/>
<accession>A0A2S6ISJ7</accession>
<dbReference type="OrthoDB" id="1144401at2"/>
<proteinExistence type="predicted"/>
<sequence length="245" mass="28124">MIKQFILTVILLTCTLSTAQDFLGTWSFNRVDREAIDDGVLSAEELEKRISTVSNMFASYKLVFKEDGTYVNKFMGKETEATYIKEGNTLQLEEGSLEILSEKEARYSLRNMRFYLIKGDVTAVKTYTYLKETSYKNETINEELLLGKWKVEEVRVVNESEGAEMFEMVGLMITLHFKTSEEVELGVSGFGTTQKFKINHDNNDLVGTSNSGDEKIVYRIHQVSDNFMIVSQIEDEILLYMVRDN</sequence>
<feature type="signal peptide" evidence="1">
    <location>
        <begin position="1"/>
        <end position="19"/>
    </location>
</feature>
<dbReference type="RefSeq" id="WP_104514644.1">
    <property type="nucleotide sequence ID" value="NZ_MQVW01000027.1"/>
</dbReference>
<organism evidence="2 3">
    <name type="scientific">Nonlabens xylanidelens</name>
    <dbReference type="NCBI Taxonomy" id="191564"/>
    <lineage>
        <taxon>Bacteria</taxon>
        <taxon>Pseudomonadati</taxon>
        <taxon>Bacteroidota</taxon>
        <taxon>Flavobacteriia</taxon>
        <taxon>Flavobacteriales</taxon>
        <taxon>Flavobacteriaceae</taxon>
        <taxon>Nonlabens</taxon>
    </lineage>
</organism>